<dbReference type="AlphaFoldDB" id="A0A0G0LKM1"/>
<gene>
    <name evidence="1" type="ORF">UT17_C0002G0136</name>
</gene>
<protein>
    <submittedName>
        <fullName evidence="1">Uncharacterized protein</fullName>
    </submittedName>
</protein>
<evidence type="ECO:0000313" key="1">
    <source>
        <dbReference type="EMBL" id="KKQ92473.1"/>
    </source>
</evidence>
<reference evidence="1 2" key="1">
    <citation type="journal article" date="2015" name="Nature">
        <title>rRNA introns, odd ribosomes, and small enigmatic genomes across a large radiation of phyla.</title>
        <authorList>
            <person name="Brown C.T."/>
            <person name="Hug L.A."/>
            <person name="Thomas B.C."/>
            <person name="Sharon I."/>
            <person name="Castelle C.J."/>
            <person name="Singh A."/>
            <person name="Wilkins M.J."/>
            <person name="Williams K.H."/>
            <person name="Banfield J.F."/>
        </authorList>
    </citation>
    <scope>NUCLEOTIDE SEQUENCE [LARGE SCALE GENOMIC DNA]</scope>
</reference>
<comment type="caution">
    <text evidence="1">The sequence shown here is derived from an EMBL/GenBank/DDBJ whole genome shotgun (WGS) entry which is preliminary data.</text>
</comment>
<proteinExistence type="predicted"/>
<name>A0A0G0LKM1_9BACT</name>
<accession>A0A0G0LKM1</accession>
<evidence type="ECO:0000313" key="2">
    <source>
        <dbReference type="Proteomes" id="UP000034774"/>
    </source>
</evidence>
<dbReference type="STRING" id="1618572.UT17_C0002G0136"/>
<organism evidence="1 2">
    <name type="scientific">Candidatus Woesebacteria bacterium GW2011_GWB1_39_10</name>
    <dbReference type="NCBI Taxonomy" id="1618572"/>
    <lineage>
        <taxon>Bacteria</taxon>
        <taxon>Candidatus Woeseibacteriota</taxon>
    </lineage>
</organism>
<dbReference type="EMBL" id="LBVU01000002">
    <property type="protein sequence ID" value="KKQ92473.1"/>
    <property type="molecule type" value="Genomic_DNA"/>
</dbReference>
<dbReference type="Proteomes" id="UP000034774">
    <property type="component" value="Unassembled WGS sequence"/>
</dbReference>
<sequence length="143" mass="15998">MDGHLGNMSLLRTEKKAGIYATDLGSVKDIKSHPFAEKFRGIDIYTYIATSRRLMASYASYLEARHGQDNAIKDFQNLLTFISISGLASGYFETEITDGESMSPTEVVKKGKKFGNDLVKIFSPNISPQVSLDMFEIYLKEII</sequence>